<evidence type="ECO:0000256" key="3">
    <source>
        <dbReference type="SAM" id="SignalP"/>
    </source>
</evidence>
<gene>
    <name evidence="4" type="ORF">ACFQY0_06490</name>
</gene>
<dbReference type="InterPro" id="IPR011990">
    <property type="entry name" value="TPR-like_helical_dom_sf"/>
</dbReference>
<evidence type="ECO:0000313" key="4">
    <source>
        <dbReference type="EMBL" id="MFC7336817.1"/>
    </source>
</evidence>
<dbReference type="InterPro" id="IPR010466">
    <property type="entry name" value="DUF1058"/>
</dbReference>
<keyword evidence="2" id="KW-0472">Membrane</keyword>
<accession>A0ABW2L3C2</accession>
<evidence type="ECO:0000313" key="5">
    <source>
        <dbReference type="Proteomes" id="UP001596472"/>
    </source>
</evidence>
<dbReference type="RefSeq" id="WP_379710521.1">
    <property type="nucleotide sequence ID" value="NZ_JBHTBS010000002.1"/>
</dbReference>
<protein>
    <submittedName>
        <fullName evidence="4">SH3 domain-containing protein</fullName>
    </submittedName>
</protein>
<dbReference type="SMART" id="SM00028">
    <property type="entry name" value="TPR"/>
    <property type="match status" value="1"/>
</dbReference>
<feature type="transmembrane region" description="Helical" evidence="2">
    <location>
        <begin position="461"/>
        <end position="480"/>
    </location>
</feature>
<keyword evidence="5" id="KW-1185">Reference proteome</keyword>
<dbReference type="InterPro" id="IPR019734">
    <property type="entry name" value="TPR_rpt"/>
</dbReference>
<feature type="chain" id="PRO_5046086318" evidence="3">
    <location>
        <begin position="20"/>
        <end position="838"/>
    </location>
</feature>
<reference evidence="5" key="1">
    <citation type="journal article" date="2019" name="Int. J. Syst. Evol. Microbiol.">
        <title>The Global Catalogue of Microorganisms (GCM) 10K type strain sequencing project: providing services to taxonomists for standard genome sequencing and annotation.</title>
        <authorList>
            <consortium name="The Broad Institute Genomics Platform"/>
            <consortium name="The Broad Institute Genome Sequencing Center for Infectious Disease"/>
            <person name="Wu L."/>
            <person name="Ma J."/>
        </authorList>
    </citation>
    <scope>NUCLEOTIDE SEQUENCE [LARGE SCALE GENOMIC DNA]</scope>
    <source>
        <strain evidence="5">CGMCC 4.1467</strain>
    </source>
</reference>
<evidence type="ECO:0000256" key="2">
    <source>
        <dbReference type="SAM" id="Phobius"/>
    </source>
</evidence>
<dbReference type="Gene3D" id="2.30.30.40">
    <property type="entry name" value="SH3 Domains"/>
    <property type="match status" value="1"/>
</dbReference>
<sequence>MKGFLTFLAMLLLAGLVRAVDEAVKLPVKMVELKFRDASWFEGVTATAMVTLPEMAEEAEESPEGANGVAVISVEVLEAENGKGAVAMIQWLPQRGGAVVFPALEFVSETTSYQSEAKTVTISVPRRSDEMELKITPAKKTIYAGEPLRLDIEWHCRVPTKRLRSMHCYPDFFNDPKIEVLVPRSVVPEERQMGMPFGGRRVIAERDAPGEGDGLGVVRFRTFLRITEPGKFSLPAVRLECARLMRDGGAFAPYAAYFNNGLFDAVPEGEAYERVFTESEPIEIEVLPLPVEGRLESFSGLFAPCRIEVSAKPTETEVGQLVELDLKVSSEAPHGFLELPPLTKQRALRSWFKVDAEYGRAWHDEGTIFRTRVRPLTTKLESLPGLEFEIFDPASGEYQMLRTDEIPLRILPRDGRDYFDAKTLGGDEPSLTDTPDGIWQNAEITTMDEILNMLWNFVDRYFWFLMAMGPVMFAVLLPWVKERRLRALSPEYRARRMAYDAFTRLPEGTVEKWEAFRGFVATSLGVEPAAWTSGDAQQRLKELGVSKEDVDLVVSSQESLDAQAFSTEAKTAKIPELNGLAKRIGQALSRSLVVMLLILLVGSAMGEEADWERATKTFDQAFEAEAGSEETLSRFAESALIFEACARDGQYAGKAWLNAGNAWFQAGEIGRAIASYRQAEVLRPFDSTIRDNLSAARALSVDVVVDRKSAWWQQVPSSWIRMAMIVTSFAFWGLGLAYLRYRKRGLIAGAGFALLLLGGAGGLLLVAVKRDGREGVIVVPEVFARKGPSYRYETAFNEALHDGLEIEIVGRRDGWVEVELADQRRGWVPEGQVQGVFR</sequence>
<dbReference type="Proteomes" id="UP001596472">
    <property type="component" value="Unassembled WGS sequence"/>
</dbReference>
<dbReference type="EMBL" id="JBHTBS010000002">
    <property type="protein sequence ID" value="MFC7336817.1"/>
    <property type="molecule type" value="Genomic_DNA"/>
</dbReference>
<keyword evidence="2" id="KW-1133">Transmembrane helix</keyword>
<keyword evidence="3" id="KW-0732">Signal</keyword>
<dbReference type="SUPFAM" id="SSF48452">
    <property type="entry name" value="TPR-like"/>
    <property type="match status" value="1"/>
</dbReference>
<organism evidence="4 5">
    <name type="scientific">Haloferula chungangensis</name>
    <dbReference type="NCBI Taxonomy" id="1048331"/>
    <lineage>
        <taxon>Bacteria</taxon>
        <taxon>Pseudomonadati</taxon>
        <taxon>Verrucomicrobiota</taxon>
        <taxon>Verrucomicrobiia</taxon>
        <taxon>Verrucomicrobiales</taxon>
        <taxon>Verrucomicrobiaceae</taxon>
        <taxon>Haloferula</taxon>
    </lineage>
</organism>
<name>A0ABW2L3C2_9BACT</name>
<feature type="transmembrane region" description="Helical" evidence="2">
    <location>
        <begin position="587"/>
        <end position="606"/>
    </location>
</feature>
<dbReference type="Pfam" id="PF06347">
    <property type="entry name" value="SH3_4"/>
    <property type="match status" value="1"/>
</dbReference>
<dbReference type="Gene3D" id="1.25.40.10">
    <property type="entry name" value="Tetratricopeptide repeat domain"/>
    <property type="match status" value="1"/>
</dbReference>
<evidence type="ECO:0000256" key="1">
    <source>
        <dbReference type="PROSITE-ProRule" id="PRU00339"/>
    </source>
</evidence>
<comment type="caution">
    <text evidence="4">The sequence shown here is derived from an EMBL/GenBank/DDBJ whole genome shotgun (WGS) entry which is preliminary data.</text>
</comment>
<keyword evidence="2" id="KW-0812">Transmembrane</keyword>
<feature type="transmembrane region" description="Helical" evidence="2">
    <location>
        <begin position="719"/>
        <end position="739"/>
    </location>
</feature>
<feature type="signal peptide" evidence="3">
    <location>
        <begin position="1"/>
        <end position="19"/>
    </location>
</feature>
<dbReference type="PROSITE" id="PS50005">
    <property type="entry name" value="TPR"/>
    <property type="match status" value="1"/>
</dbReference>
<proteinExistence type="predicted"/>
<feature type="repeat" description="TPR" evidence="1">
    <location>
        <begin position="653"/>
        <end position="686"/>
    </location>
</feature>
<feature type="transmembrane region" description="Helical" evidence="2">
    <location>
        <begin position="746"/>
        <end position="768"/>
    </location>
</feature>
<keyword evidence="1" id="KW-0802">TPR repeat</keyword>